<keyword evidence="7" id="KW-1185">Reference proteome</keyword>
<dbReference type="EMBL" id="JBHRYB010000001">
    <property type="protein sequence ID" value="MFC3678889.1"/>
    <property type="molecule type" value="Genomic_DNA"/>
</dbReference>
<feature type="transmembrane region" description="Helical" evidence="4">
    <location>
        <begin position="212"/>
        <end position="232"/>
    </location>
</feature>
<feature type="transmembrane region" description="Helical" evidence="4">
    <location>
        <begin position="136"/>
        <end position="154"/>
    </location>
</feature>
<name>A0ABV7VNV5_9GAMM</name>
<evidence type="ECO:0000256" key="2">
    <source>
        <dbReference type="ARBA" id="ARBA00022989"/>
    </source>
</evidence>
<evidence type="ECO:0000256" key="3">
    <source>
        <dbReference type="ARBA" id="ARBA00023136"/>
    </source>
</evidence>
<evidence type="ECO:0000259" key="5">
    <source>
        <dbReference type="PROSITE" id="PS50850"/>
    </source>
</evidence>
<dbReference type="PROSITE" id="PS50850">
    <property type="entry name" value="MFS"/>
    <property type="match status" value="1"/>
</dbReference>
<feature type="transmembrane region" description="Helical" evidence="4">
    <location>
        <begin position="166"/>
        <end position="191"/>
    </location>
</feature>
<dbReference type="PANTHER" id="PTHR23534">
    <property type="entry name" value="MFS PERMEASE"/>
    <property type="match status" value="1"/>
</dbReference>
<dbReference type="InterPro" id="IPR011701">
    <property type="entry name" value="MFS"/>
</dbReference>
<dbReference type="PANTHER" id="PTHR23534:SF1">
    <property type="entry name" value="MAJOR FACILITATOR SUPERFAMILY PROTEIN"/>
    <property type="match status" value="1"/>
</dbReference>
<dbReference type="Gene3D" id="1.20.1250.20">
    <property type="entry name" value="MFS general substrate transporter like domains"/>
    <property type="match status" value="1"/>
</dbReference>
<dbReference type="RefSeq" id="WP_376864434.1">
    <property type="nucleotide sequence ID" value="NZ_JBHRYB010000001.1"/>
</dbReference>
<feature type="domain" description="Major facilitator superfamily (MFS) profile" evidence="5">
    <location>
        <begin position="212"/>
        <end position="397"/>
    </location>
</feature>
<evidence type="ECO:0000256" key="1">
    <source>
        <dbReference type="ARBA" id="ARBA00022692"/>
    </source>
</evidence>
<evidence type="ECO:0000313" key="6">
    <source>
        <dbReference type="EMBL" id="MFC3678889.1"/>
    </source>
</evidence>
<accession>A0ABV7VNV5</accession>
<protein>
    <submittedName>
        <fullName evidence="6">MFS transporter</fullName>
    </submittedName>
</protein>
<feature type="transmembrane region" description="Helical" evidence="4">
    <location>
        <begin position="303"/>
        <end position="331"/>
    </location>
</feature>
<comment type="caution">
    <text evidence="6">The sequence shown here is derived from an EMBL/GenBank/DDBJ whole genome shotgun (WGS) entry which is preliminary data.</text>
</comment>
<dbReference type="CDD" id="cd06174">
    <property type="entry name" value="MFS"/>
    <property type="match status" value="1"/>
</dbReference>
<feature type="transmembrane region" description="Helical" evidence="4">
    <location>
        <begin position="76"/>
        <end position="94"/>
    </location>
</feature>
<keyword evidence="1 4" id="KW-0812">Transmembrane</keyword>
<evidence type="ECO:0000256" key="4">
    <source>
        <dbReference type="SAM" id="Phobius"/>
    </source>
</evidence>
<feature type="transmembrane region" description="Helical" evidence="4">
    <location>
        <begin position="45"/>
        <end position="64"/>
    </location>
</feature>
<organism evidence="6 7">
    <name type="scientific">Bacterioplanoides pacificum</name>
    <dbReference type="NCBI Taxonomy" id="1171596"/>
    <lineage>
        <taxon>Bacteria</taxon>
        <taxon>Pseudomonadati</taxon>
        <taxon>Pseudomonadota</taxon>
        <taxon>Gammaproteobacteria</taxon>
        <taxon>Oceanospirillales</taxon>
        <taxon>Oceanospirillaceae</taxon>
        <taxon>Bacterioplanoides</taxon>
    </lineage>
</organism>
<gene>
    <name evidence="6" type="ORF">ACFOMG_02025</name>
</gene>
<keyword evidence="2 4" id="KW-1133">Transmembrane helix</keyword>
<dbReference type="Proteomes" id="UP001595722">
    <property type="component" value="Unassembled WGS sequence"/>
</dbReference>
<keyword evidence="3 4" id="KW-0472">Membrane</keyword>
<dbReference type="SUPFAM" id="SSF103473">
    <property type="entry name" value="MFS general substrate transporter"/>
    <property type="match status" value="1"/>
</dbReference>
<reference evidence="7" key="1">
    <citation type="journal article" date="2019" name="Int. J. Syst. Evol. Microbiol.">
        <title>The Global Catalogue of Microorganisms (GCM) 10K type strain sequencing project: providing services to taxonomists for standard genome sequencing and annotation.</title>
        <authorList>
            <consortium name="The Broad Institute Genomics Platform"/>
            <consortium name="The Broad Institute Genome Sequencing Center for Infectious Disease"/>
            <person name="Wu L."/>
            <person name="Ma J."/>
        </authorList>
    </citation>
    <scope>NUCLEOTIDE SEQUENCE [LARGE SCALE GENOMIC DNA]</scope>
    <source>
        <strain evidence="7">KCTC 42424</strain>
    </source>
</reference>
<feature type="transmembrane region" description="Helical" evidence="4">
    <location>
        <begin position="12"/>
        <end position="33"/>
    </location>
</feature>
<dbReference type="Pfam" id="PF07690">
    <property type="entry name" value="MFS_1"/>
    <property type="match status" value="1"/>
</dbReference>
<proteinExistence type="predicted"/>
<dbReference type="InterPro" id="IPR020846">
    <property type="entry name" value="MFS_dom"/>
</dbReference>
<dbReference type="InterPro" id="IPR036259">
    <property type="entry name" value="MFS_trans_sf"/>
</dbReference>
<feature type="transmembrane region" description="Helical" evidence="4">
    <location>
        <begin position="278"/>
        <end position="297"/>
    </location>
</feature>
<feature type="transmembrane region" description="Helical" evidence="4">
    <location>
        <begin position="100"/>
        <end position="116"/>
    </location>
</feature>
<sequence>MRTTVNGPAIVWWLMLSQALTLSAAPLMVFVGGLVGKQLHPDPGFATLPVALMIIGTAVSAMPAARLAQRWGRKRVFLLAGVIGMAGSGVAAWGIQQHNFWLFCLAAVAFGVLIAVTQQSRFVAMDAVAADRKPVVAARLLLAGLASAFIGPELTRLDQLWSDAGFAGAFAGLGGLLLVSTLVLWLVLPALQLQQEYHDGDHRSLTTLLSQPVLWLAVAAAAGGYGLMAYIMTATPLSMTVQYGYELSDAKWVIQSHIAAMFLPSLISGQLIRRLGEWWMIVAGVAIYSLTLLISWWDQTLVHYWLGLVLLGLGWNLLFVAGTSLLTRCYLPHEASRVQGLNDMLVFTAQALGALASGSVLLLLGWHGLLLSSIPLLLLMLVLLLRVTPGRLALSAQ</sequence>
<evidence type="ECO:0000313" key="7">
    <source>
        <dbReference type="Proteomes" id="UP001595722"/>
    </source>
</evidence>
<feature type="transmembrane region" description="Helical" evidence="4">
    <location>
        <begin position="369"/>
        <end position="387"/>
    </location>
</feature>